<dbReference type="GO" id="GO:0030134">
    <property type="term" value="C:COPII-coated ER to Golgi transport vesicle"/>
    <property type="evidence" value="ECO:0007669"/>
    <property type="project" value="TreeGrafter"/>
</dbReference>
<evidence type="ECO:0000313" key="8">
    <source>
        <dbReference type="Proteomes" id="UP000037460"/>
    </source>
</evidence>
<evidence type="ECO:0000313" key="7">
    <source>
        <dbReference type="EMBL" id="KOO27908.1"/>
    </source>
</evidence>
<dbReference type="OrthoDB" id="28257at2759"/>
<comment type="caution">
    <text evidence="7">The sequence shown here is derived from an EMBL/GenBank/DDBJ whole genome shotgun (WGS) entry which is preliminary data.</text>
</comment>
<proteinExistence type="inferred from homology"/>
<evidence type="ECO:0000256" key="6">
    <source>
        <dbReference type="SAM" id="Phobius"/>
    </source>
</evidence>
<organism evidence="7 8">
    <name type="scientific">Chrysochromulina tobinii</name>
    <dbReference type="NCBI Taxonomy" id="1460289"/>
    <lineage>
        <taxon>Eukaryota</taxon>
        <taxon>Haptista</taxon>
        <taxon>Haptophyta</taxon>
        <taxon>Prymnesiophyceae</taxon>
        <taxon>Prymnesiales</taxon>
        <taxon>Chrysochromulinaceae</taxon>
        <taxon>Chrysochromulina</taxon>
    </lineage>
</organism>
<keyword evidence="4 6" id="KW-1133">Transmembrane helix</keyword>
<dbReference type="EMBL" id="JWZX01002646">
    <property type="protein sequence ID" value="KOO27908.1"/>
    <property type="molecule type" value="Genomic_DNA"/>
</dbReference>
<feature type="transmembrane region" description="Helical" evidence="6">
    <location>
        <begin position="123"/>
        <end position="143"/>
    </location>
</feature>
<feature type="transmembrane region" description="Helical" evidence="6">
    <location>
        <begin position="97"/>
        <end position="117"/>
    </location>
</feature>
<dbReference type="Pfam" id="PF04148">
    <property type="entry name" value="Erv26"/>
    <property type="match status" value="1"/>
</dbReference>
<evidence type="ECO:0000256" key="1">
    <source>
        <dbReference type="ARBA" id="ARBA00004141"/>
    </source>
</evidence>
<dbReference type="Proteomes" id="UP000037460">
    <property type="component" value="Unassembled WGS sequence"/>
</dbReference>
<dbReference type="GO" id="GO:0000139">
    <property type="term" value="C:Golgi membrane"/>
    <property type="evidence" value="ECO:0007669"/>
    <property type="project" value="TreeGrafter"/>
</dbReference>
<feature type="transmembrane region" description="Helical" evidence="6">
    <location>
        <begin position="12"/>
        <end position="32"/>
    </location>
</feature>
<name>A0A0M0JNS3_9EUKA</name>
<dbReference type="AlphaFoldDB" id="A0A0M0JNS3"/>
<evidence type="ECO:0000256" key="2">
    <source>
        <dbReference type="ARBA" id="ARBA00008096"/>
    </source>
</evidence>
<gene>
    <name evidence="7" type="ORF">Ctob_002529</name>
</gene>
<keyword evidence="8" id="KW-1185">Reference proteome</keyword>
<dbReference type="GO" id="GO:0006888">
    <property type="term" value="P:endoplasmic reticulum to Golgi vesicle-mediated transport"/>
    <property type="evidence" value="ECO:0007669"/>
    <property type="project" value="InterPro"/>
</dbReference>
<dbReference type="GO" id="GO:0005789">
    <property type="term" value="C:endoplasmic reticulum membrane"/>
    <property type="evidence" value="ECO:0007669"/>
    <property type="project" value="TreeGrafter"/>
</dbReference>
<protein>
    <submittedName>
        <fullName evidence="7">Protein tex261</fullName>
    </submittedName>
</protein>
<reference evidence="8" key="1">
    <citation type="journal article" date="2015" name="PLoS Genet.">
        <title>Genome Sequence and Transcriptome Analyses of Chrysochromulina tobin: Metabolic Tools for Enhanced Algal Fitness in the Prominent Order Prymnesiales (Haptophyceae).</title>
        <authorList>
            <person name="Hovde B.T."/>
            <person name="Deodato C.R."/>
            <person name="Hunsperger H.M."/>
            <person name="Ryken S.A."/>
            <person name="Yost W."/>
            <person name="Jha R.K."/>
            <person name="Patterson J."/>
            <person name="Monnat R.J. Jr."/>
            <person name="Barlow S.B."/>
            <person name="Starkenburg S.R."/>
            <person name="Cattolico R.A."/>
        </authorList>
    </citation>
    <scope>NUCLEOTIDE SEQUENCE</scope>
    <source>
        <strain evidence="8">CCMP291</strain>
    </source>
</reference>
<evidence type="ECO:0000256" key="3">
    <source>
        <dbReference type="ARBA" id="ARBA00022692"/>
    </source>
</evidence>
<evidence type="ECO:0000256" key="5">
    <source>
        <dbReference type="ARBA" id="ARBA00023136"/>
    </source>
</evidence>
<keyword evidence="5 6" id="KW-0472">Membrane</keyword>
<accession>A0A0M0JNS3</accession>
<sequence>MGLVFNAVVYVAGYIFLLFVAVCLASGLYYLCEVVEEHTVLTRRILTASTMLVLVVHVLFACFESLPLAALGVGLAAHGCYFWLLQSFPFVKLLSPACLASALMLVASHVVWLQHFLSHFHQTTHVLCFFVLNVWLVPFGFFLSLSANENALPEGLGPSRRMR</sequence>
<evidence type="ECO:0000256" key="4">
    <source>
        <dbReference type="ARBA" id="ARBA00022989"/>
    </source>
</evidence>
<keyword evidence="3 6" id="KW-0812">Transmembrane</keyword>
<comment type="subcellular location">
    <subcellularLocation>
        <location evidence="1">Membrane</location>
        <topology evidence="1">Multi-pass membrane protein</topology>
    </subcellularLocation>
</comment>
<dbReference type="GO" id="GO:0097020">
    <property type="term" value="F:COPII receptor activity"/>
    <property type="evidence" value="ECO:0007669"/>
    <property type="project" value="InterPro"/>
</dbReference>
<dbReference type="InterPro" id="IPR007277">
    <property type="entry name" value="Svp26/Tex261"/>
</dbReference>
<dbReference type="PANTHER" id="PTHR13144">
    <property type="entry name" value="TEX261 PROTEIN"/>
    <property type="match status" value="1"/>
</dbReference>
<comment type="similarity">
    <text evidence="2">Belongs to the SVP26 family.</text>
</comment>
<dbReference type="PANTHER" id="PTHR13144:SF0">
    <property type="entry name" value="PROTEIN TEX261"/>
    <property type="match status" value="1"/>
</dbReference>